<evidence type="ECO:0000256" key="1">
    <source>
        <dbReference type="SAM" id="Phobius"/>
    </source>
</evidence>
<name>A0A3P6DRA8_BRACM</name>
<reference evidence="2" key="1">
    <citation type="submission" date="2018-11" db="EMBL/GenBank/DDBJ databases">
        <authorList>
            <consortium name="Genoscope - CEA"/>
            <person name="William W."/>
        </authorList>
    </citation>
    <scope>NUCLEOTIDE SEQUENCE</scope>
</reference>
<dbReference type="AlphaFoldDB" id="A0A3P6DRA8"/>
<feature type="transmembrane region" description="Helical" evidence="1">
    <location>
        <begin position="72"/>
        <end position="92"/>
    </location>
</feature>
<keyword evidence="1" id="KW-0472">Membrane</keyword>
<proteinExistence type="predicted"/>
<organism evidence="2">
    <name type="scientific">Brassica campestris</name>
    <name type="common">Field mustard</name>
    <dbReference type="NCBI Taxonomy" id="3711"/>
    <lineage>
        <taxon>Eukaryota</taxon>
        <taxon>Viridiplantae</taxon>
        <taxon>Streptophyta</taxon>
        <taxon>Embryophyta</taxon>
        <taxon>Tracheophyta</taxon>
        <taxon>Spermatophyta</taxon>
        <taxon>Magnoliopsida</taxon>
        <taxon>eudicotyledons</taxon>
        <taxon>Gunneridae</taxon>
        <taxon>Pentapetalae</taxon>
        <taxon>rosids</taxon>
        <taxon>malvids</taxon>
        <taxon>Brassicales</taxon>
        <taxon>Brassicaceae</taxon>
        <taxon>Brassiceae</taxon>
        <taxon>Brassica</taxon>
    </lineage>
</organism>
<evidence type="ECO:0000313" key="2">
    <source>
        <dbReference type="EMBL" id="VDD24615.1"/>
    </source>
</evidence>
<dbReference type="EMBL" id="LR031601">
    <property type="protein sequence ID" value="VDD24615.1"/>
    <property type="molecule type" value="Genomic_DNA"/>
</dbReference>
<accession>A0A3P6DRA8</accession>
<keyword evidence="1" id="KW-0812">Transmembrane</keyword>
<keyword evidence="1" id="KW-1133">Transmembrane helix</keyword>
<gene>
    <name evidence="2" type="ORF">BRASC58T46497Z</name>
</gene>
<sequence>MGIRPLWTNRKGPTRKSGVGRGGGLTLCSGRNSLSSYCSRDVGYISGLIPFHLVFVRLNVYTKDYVWEILKPSFPVVLLLSFFCFYCCWNYVVWFCNFSHRIIWSYSLSMGSGILSTRNISKE</sequence>
<feature type="transmembrane region" description="Helical" evidence="1">
    <location>
        <begin position="42"/>
        <end position="60"/>
    </location>
</feature>
<protein>
    <submittedName>
        <fullName evidence="2">Uncharacterized protein</fullName>
    </submittedName>
</protein>